<dbReference type="Proteomes" id="UP000245890">
    <property type="component" value="Unassembled WGS sequence"/>
</dbReference>
<dbReference type="RefSeq" id="WP_116467882.1">
    <property type="nucleotide sequence ID" value="NZ_QENQ01000001.1"/>
</dbReference>
<dbReference type="AlphaFoldDB" id="A0A2U0SAM8"/>
<dbReference type="EMBL" id="QENQ01000001">
    <property type="protein sequence ID" value="PVX28432.1"/>
    <property type="molecule type" value="Genomic_DNA"/>
</dbReference>
<organism evidence="1 2">
    <name type="scientific">Sphingomonas pokkalii</name>
    <dbReference type="NCBI Taxonomy" id="2175090"/>
    <lineage>
        <taxon>Bacteria</taxon>
        <taxon>Pseudomonadati</taxon>
        <taxon>Pseudomonadota</taxon>
        <taxon>Alphaproteobacteria</taxon>
        <taxon>Sphingomonadales</taxon>
        <taxon>Sphingomonadaceae</taxon>
        <taxon>Sphingomonas</taxon>
    </lineage>
</organism>
<gene>
    <name evidence="1" type="ORF">DD559_02990</name>
</gene>
<evidence type="ECO:0008006" key="3">
    <source>
        <dbReference type="Google" id="ProtNLM"/>
    </source>
</evidence>
<keyword evidence="2" id="KW-1185">Reference proteome</keyword>
<comment type="caution">
    <text evidence="1">The sequence shown here is derived from an EMBL/GenBank/DDBJ whole genome shotgun (WGS) entry which is preliminary data.</text>
</comment>
<protein>
    <recommendedName>
        <fullName evidence="3">Lipoprotein</fullName>
    </recommendedName>
</protein>
<dbReference type="OrthoDB" id="7564883at2"/>
<accession>A0A2U0SAM8</accession>
<evidence type="ECO:0000313" key="1">
    <source>
        <dbReference type="EMBL" id="PVX28432.1"/>
    </source>
</evidence>
<proteinExistence type="predicted"/>
<sequence length="153" mass="16066">MAYPGRNRIGAILCLVLLAGCGRGERTTDDPVAQNVAVAAAEGTSANVAAAVDCSNRPDFVPIYAGAEITRCVAGPDGLAKGHVSGTIVYETMAAPRDVLGWSRAQANASGLRYRRESETMYAAGDEARRSVMIVVDRHDGGTRVTVNWGRGT</sequence>
<evidence type="ECO:0000313" key="2">
    <source>
        <dbReference type="Proteomes" id="UP000245890"/>
    </source>
</evidence>
<name>A0A2U0SAM8_9SPHN</name>
<reference evidence="1 2" key="1">
    <citation type="submission" date="2018-05" db="EMBL/GenBank/DDBJ databases">
        <title>Description of Sphingomonas pokkalii sp nov, isolated from the rhizosphere of saline tolerant pokkali rice and its draft genome analysis.</title>
        <authorList>
            <person name="Menon R."/>
            <person name="Kumari S."/>
            <person name="Rameshkumar N."/>
        </authorList>
    </citation>
    <scope>NUCLEOTIDE SEQUENCE [LARGE SCALE GENOMIC DNA]</scope>
    <source>
        <strain evidence="1 2">L3B27</strain>
    </source>
</reference>
<dbReference type="PROSITE" id="PS51257">
    <property type="entry name" value="PROKAR_LIPOPROTEIN"/>
    <property type="match status" value="1"/>
</dbReference>